<protein>
    <recommendedName>
        <fullName evidence="4">Lanthionine synthetase</fullName>
    </recommendedName>
</protein>
<dbReference type="PRINTS" id="PR01950">
    <property type="entry name" value="LANCSUPER"/>
</dbReference>
<dbReference type="GO" id="GO:0031179">
    <property type="term" value="P:peptide modification"/>
    <property type="evidence" value="ECO:0007669"/>
    <property type="project" value="InterPro"/>
</dbReference>
<dbReference type="GO" id="GO:0046872">
    <property type="term" value="F:metal ion binding"/>
    <property type="evidence" value="ECO:0007669"/>
    <property type="project" value="UniProtKB-KW"/>
</dbReference>
<keyword evidence="1" id="KW-0862">Zinc</keyword>
<dbReference type="InterPro" id="IPR033889">
    <property type="entry name" value="LanC"/>
</dbReference>
<gene>
    <name evidence="2" type="ORF">Psuf_023030</name>
</gene>
<evidence type="ECO:0008006" key="4">
    <source>
        <dbReference type="Google" id="ProtNLM"/>
    </source>
</evidence>
<sequence length="421" mass="44728">MTNLDPALRRSLARVVDDCGRRVTDRARLAAGLSAMARDTRFPDINRWEPMSMSYGDAGTALMCITLTEACSLDWSNAVGHQFLASAARGMATTAHPPLNLFGGVPGLASVVALAGRGSGYRRVLSHLDTWLHAFLVAIVDSSAPTYDLASGLVGWGAWLRLRPAERALRTAVVEALVRRLNAEPDCRALRQISDPELGLRPAPFGYIDCGMAHGVAGVVALLALYALDGHPLKANAWRALADAAQWLADGAVEVNGSPQWPRVAELDVTGSTVPGIVDRPGWCYGSPGIARAVWLAGRALGDEGYQWLAVRALRRSLEPDQVERLTTPTLCHGLAGLLLITMLFAHETGDDAFSASVDTVARALLREYDENTPFGYRDIETSGGPVDNPGFLDGAAGVVSVLAAVSSGRTPGFAKVLLLA</sequence>
<dbReference type="PRINTS" id="PR01955">
    <property type="entry name" value="LANCFRANKIA"/>
</dbReference>
<dbReference type="RefSeq" id="WP_173156426.1">
    <property type="nucleotide sequence ID" value="NZ_AP022871.1"/>
</dbReference>
<name>A0A6F8YFZ4_9ACTN</name>
<dbReference type="EMBL" id="AP022871">
    <property type="protein sequence ID" value="BCB84990.1"/>
    <property type="molecule type" value="Genomic_DNA"/>
</dbReference>
<keyword evidence="3" id="KW-1185">Reference proteome</keyword>
<dbReference type="Gene3D" id="1.50.10.20">
    <property type="match status" value="1"/>
</dbReference>
<feature type="binding site" evidence="1">
    <location>
        <position position="284"/>
    </location>
    <ligand>
        <name>Zn(2+)</name>
        <dbReference type="ChEBI" id="CHEBI:29105"/>
    </ligand>
</feature>
<proteinExistence type="predicted"/>
<evidence type="ECO:0000256" key="1">
    <source>
        <dbReference type="PIRSR" id="PIRSR607822-1"/>
    </source>
</evidence>
<dbReference type="InterPro" id="IPR007822">
    <property type="entry name" value="LANC-like"/>
</dbReference>
<dbReference type="SUPFAM" id="SSF158745">
    <property type="entry name" value="LanC-like"/>
    <property type="match status" value="1"/>
</dbReference>
<reference evidence="2 3" key="2">
    <citation type="submission" date="2020-03" db="EMBL/GenBank/DDBJ databases">
        <authorList>
            <person name="Ichikawa N."/>
            <person name="Kimura A."/>
            <person name="Kitahashi Y."/>
            <person name="Uohara A."/>
        </authorList>
    </citation>
    <scope>NUCLEOTIDE SEQUENCE [LARGE SCALE GENOMIC DNA]</scope>
    <source>
        <strain evidence="2 3">NBRC 105367</strain>
    </source>
</reference>
<dbReference type="Proteomes" id="UP000503011">
    <property type="component" value="Chromosome"/>
</dbReference>
<keyword evidence="1" id="KW-0479">Metal-binding</keyword>
<reference evidence="2 3" key="1">
    <citation type="submission" date="2020-03" db="EMBL/GenBank/DDBJ databases">
        <title>Whole genome shotgun sequence of Phytohabitans suffuscus NBRC 105367.</title>
        <authorList>
            <person name="Komaki H."/>
            <person name="Tamura T."/>
        </authorList>
    </citation>
    <scope>NUCLEOTIDE SEQUENCE [LARGE SCALE GENOMIC DNA]</scope>
    <source>
        <strain evidence="2 3">NBRC 105367</strain>
    </source>
</reference>
<dbReference type="Pfam" id="PF05147">
    <property type="entry name" value="LANC_like"/>
    <property type="match status" value="1"/>
</dbReference>
<accession>A0A6F8YFZ4</accession>
<dbReference type="CDD" id="cd04793">
    <property type="entry name" value="LanC"/>
    <property type="match status" value="1"/>
</dbReference>
<feature type="binding site" evidence="1">
    <location>
        <position position="333"/>
    </location>
    <ligand>
        <name>Zn(2+)</name>
        <dbReference type="ChEBI" id="CHEBI:29105"/>
    </ligand>
</feature>
<dbReference type="AlphaFoldDB" id="A0A6F8YFZ4"/>
<dbReference type="SMART" id="SM01260">
    <property type="entry name" value="LANC_like"/>
    <property type="match status" value="1"/>
</dbReference>
<evidence type="ECO:0000313" key="3">
    <source>
        <dbReference type="Proteomes" id="UP000503011"/>
    </source>
</evidence>
<organism evidence="2 3">
    <name type="scientific">Phytohabitans suffuscus</name>
    <dbReference type="NCBI Taxonomy" id="624315"/>
    <lineage>
        <taxon>Bacteria</taxon>
        <taxon>Bacillati</taxon>
        <taxon>Actinomycetota</taxon>
        <taxon>Actinomycetes</taxon>
        <taxon>Micromonosporales</taxon>
        <taxon>Micromonosporaceae</taxon>
    </lineage>
</organism>
<dbReference type="KEGG" id="psuu:Psuf_023030"/>
<feature type="binding site" evidence="1">
    <location>
        <position position="332"/>
    </location>
    <ligand>
        <name>Zn(2+)</name>
        <dbReference type="ChEBI" id="CHEBI:29105"/>
    </ligand>
</feature>
<evidence type="ECO:0000313" key="2">
    <source>
        <dbReference type="EMBL" id="BCB84990.1"/>
    </source>
</evidence>